<name>A0A833RDU3_9POAL</name>
<dbReference type="Proteomes" id="UP000623129">
    <property type="component" value="Unassembled WGS sequence"/>
</dbReference>
<protein>
    <submittedName>
        <fullName evidence="3">Peptide chain release factor 1-like</fullName>
    </submittedName>
</protein>
<dbReference type="InterPro" id="IPR045853">
    <property type="entry name" value="Pep_chain_release_fac_I_sf"/>
</dbReference>
<reference evidence="3" key="1">
    <citation type="submission" date="2020-01" db="EMBL/GenBank/DDBJ databases">
        <title>Genome sequence of Kobresia littledalei, the first chromosome-level genome in the family Cyperaceae.</title>
        <authorList>
            <person name="Qu G."/>
        </authorList>
    </citation>
    <scope>NUCLEOTIDE SEQUENCE</scope>
    <source>
        <strain evidence="3">C.B.Clarke</strain>
        <tissue evidence="3">Leaf</tissue>
    </source>
</reference>
<dbReference type="OrthoDB" id="2019491at2759"/>
<evidence type="ECO:0000313" key="4">
    <source>
        <dbReference type="Proteomes" id="UP000623129"/>
    </source>
</evidence>
<dbReference type="Gene3D" id="3.30.160.20">
    <property type="match status" value="1"/>
</dbReference>
<dbReference type="Gene3D" id="3.30.70.1660">
    <property type="match status" value="1"/>
</dbReference>
<dbReference type="InterPro" id="IPR000352">
    <property type="entry name" value="Pep_chain_release_fac_I"/>
</dbReference>
<sequence length="414" mass="47209">MATTPRSLPFTKASLVRSQWLVSRRLRFYIRASRYNDGRNRKNRVYKELGSLRRNIEEIVSRVDEVAPAALKLEQERKIEQEKMLHGSNLWDNLNISDDPLSALADAAKVVESLRDLQYKAEEADLINQLAETDVVNYNLLEQAYKASLDACKLLDNYEISRHLTGQHDKQGACVILQAGTEGPASQVWTGRILSMYTRWAEKHGWNNRVVEKYMSENGGVHLATLEIESEYIYGYLSGEKGTHVMTDRALDSFGALSHEMKYSARVDVIPLFLDKITALELDETEIEILPLDLEYENTSRKSSAVKICHIPTGVTLQSAGERSHFANKIKALNRLKAKLLVLAEELGVSDIKEINSAFVENELKHVTRYYMFRPQNLVRDLKTGLHMPDLNSVLDGDIEPLIRYHVELRHEGR</sequence>
<keyword evidence="4" id="KW-1185">Reference proteome</keyword>
<dbReference type="Pfam" id="PF03462">
    <property type="entry name" value="PCRF"/>
    <property type="match status" value="1"/>
</dbReference>
<gene>
    <name evidence="3" type="ORF">FCM35_KLT19358</name>
</gene>
<dbReference type="Pfam" id="PF00472">
    <property type="entry name" value="RF-1"/>
    <property type="match status" value="1"/>
</dbReference>
<evidence type="ECO:0000259" key="2">
    <source>
        <dbReference type="SMART" id="SM00937"/>
    </source>
</evidence>
<dbReference type="GO" id="GO:0003747">
    <property type="term" value="F:translation release factor activity"/>
    <property type="evidence" value="ECO:0007669"/>
    <property type="project" value="InterPro"/>
</dbReference>
<feature type="domain" description="Peptide chain release factor" evidence="2">
    <location>
        <begin position="129"/>
        <end position="240"/>
    </location>
</feature>
<accession>A0A833RDU3</accession>
<dbReference type="InterPro" id="IPR005139">
    <property type="entry name" value="PCRF"/>
</dbReference>
<dbReference type="PANTHER" id="PTHR43116">
    <property type="entry name" value="PEPTIDE CHAIN RELEASE FACTOR 2"/>
    <property type="match status" value="1"/>
</dbReference>
<dbReference type="SUPFAM" id="SSF75620">
    <property type="entry name" value="Release factor"/>
    <property type="match status" value="1"/>
</dbReference>
<evidence type="ECO:0000256" key="1">
    <source>
        <dbReference type="ARBA" id="ARBA00010835"/>
    </source>
</evidence>
<evidence type="ECO:0000313" key="3">
    <source>
        <dbReference type="EMBL" id="KAF3336772.1"/>
    </source>
</evidence>
<comment type="similarity">
    <text evidence="1">Belongs to the prokaryotic/mitochondrial release factor family.</text>
</comment>
<dbReference type="GO" id="GO:0005737">
    <property type="term" value="C:cytoplasm"/>
    <property type="evidence" value="ECO:0007669"/>
    <property type="project" value="UniProtKB-ARBA"/>
</dbReference>
<dbReference type="PANTHER" id="PTHR43116:SF4">
    <property type="entry name" value="PEPTIDE CHAIN RELEASE FACTOR PRFB3, CHLOROPLASTIC"/>
    <property type="match status" value="1"/>
</dbReference>
<comment type="caution">
    <text evidence="3">The sequence shown here is derived from an EMBL/GenBank/DDBJ whole genome shotgun (WGS) entry which is preliminary data.</text>
</comment>
<dbReference type="SMART" id="SM00937">
    <property type="entry name" value="PCRF"/>
    <property type="match status" value="1"/>
</dbReference>
<dbReference type="AlphaFoldDB" id="A0A833RDU3"/>
<proteinExistence type="inferred from homology"/>
<dbReference type="EMBL" id="SWLB01000007">
    <property type="protein sequence ID" value="KAF3336772.1"/>
    <property type="molecule type" value="Genomic_DNA"/>
</dbReference>
<organism evidence="3 4">
    <name type="scientific">Carex littledalei</name>
    <dbReference type="NCBI Taxonomy" id="544730"/>
    <lineage>
        <taxon>Eukaryota</taxon>
        <taxon>Viridiplantae</taxon>
        <taxon>Streptophyta</taxon>
        <taxon>Embryophyta</taxon>
        <taxon>Tracheophyta</taxon>
        <taxon>Spermatophyta</taxon>
        <taxon>Magnoliopsida</taxon>
        <taxon>Liliopsida</taxon>
        <taxon>Poales</taxon>
        <taxon>Cyperaceae</taxon>
        <taxon>Cyperoideae</taxon>
        <taxon>Cariceae</taxon>
        <taxon>Carex</taxon>
        <taxon>Carex subgen. Euthyceras</taxon>
    </lineage>
</organism>